<evidence type="ECO:0000256" key="1">
    <source>
        <dbReference type="SAM" id="MobiDB-lite"/>
    </source>
</evidence>
<gene>
    <name evidence="2" type="ORF">CCAM_LOCUS30986</name>
</gene>
<sequence>MLGHWGINIVQPICKILQMLTVGRHGGVAFDSDPSPEESVELEPLIIVFRERDDGAIDVALEIESVHQEEEKATPLFVVRLREAEKNWNMEFDIGDRGEGKMRGFFRSGVEGEMLNEDGASVSSPVDHFGDEDDMTAEEQLNRSTRNGRPEETSEASELQTVDLVDRPAVHGRPSERQKDGPLGVQPTVDVVDRSDNHGRLSEGQKHNLERDDETVDRVEENGRPSLRQKEDAREPLQTVDPVDRSTVDPVDRPLSRTQQRPWGVVSGKGAQM</sequence>
<feature type="compositionally biased region" description="Basic and acidic residues" evidence="1">
    <location>
        <begin position="164"/>
        <end position="180"/>
    </location>
</feature>
<protein>
    <submittedName>
        <fullName evidence="2">Uncharacterized protein</fullName>
    </submittedName>
</protein>
<proteinExistence type="predicted"/>
<dbReference type="Proteomes" id="UP000595140">
    <property type="component" value="Unassembled WGS sequence"/>
</dbReference>
<organism evidence="2 3">
    <name type="scientific">Cuscuta campestris</name>
    <dbReference type="NCBI Taxonomy" id="132261"/>
    <lineage>
        <taxon>Eukaryota</taxon>
        <taxon>Viridiplantae</taxon>
        <taxon>Streptophyta</taxon>
        <taxon>Embryophyta</taxon>
        <taxon>Tracheophyta</taxon>
        <taxon>Spermatophyta</taxon>
        <taxon>Magnoliopsida</taxon>
        <taxon>eudicotyledons</taxon>
        <taxon>Gunneridae</taxon>
        <taxon>Pentapetalae</taxon>
        <taxon>asterids</taxon>
        <taxon>lamiids</taxon>
        <taxon>Solanales</taxon>
        <taxon>Convolvulaceae</taxon>
        <taxon>Cuscuteae</taxon>
        <taxon>Cuscuta</taxon>
        <taxon>Cuscuta subgen. Grammica</taxon>
        <taxon>Cuscuta sect. Cleistogrammica</taxon>
    </lineage>
</organism>
<dbReference type="AlphaFoldDB" id="A0A484MK34"/>
<feature type="compositionally biased region" description="Basic and acidic residues" evidence="1">
    <location>
        <begin position="191"/>
        <end position="235"/>
    </location>
</feature>
<feature type="region of interest" description="Disordered" evidence="1">
    <location>
        <begin position="139"/>
        <end position="273"/>
    </location>
</feature>
<feature type="compositionally biased region" description="Basic and acidic residues" evidence="1">
    <location>
        <begin position="242"/>
        <end position="255"/>
    </location>
</feature>
<dbReference type="EMBL" id="OOIL02003781">
    <property type="protein sequence ID" value="VFQ89210.1"/>
    <property type="molecule type" value="Genomic_DNA"/>
</dbReference>
<reference evidence="2 3" key="1">
    <citation type="submission" date="2018-04" db="EMBL/GenBank/DDBJ databases">
        <authorList>
            <person name="Vogel A."/>
        </authorList>
    </citation>
    <scope>NUCLEOTIDE SEQUENCE [LARGE SCALE GENOMIC DNA]</scope>
</reference>
<evidence type="ECO:0000313" key="3">
    <source>
        <dbReference type="Proteomes" id="UP000595140"/>
    </source>
</evidence>
<keyword evidence="3" id="KW-1185">Reference proteome</keyword>
<accession>A0A484MK34</accession>
<evidence type="ECO:0000313" key="2">
    <source>
        <dbReference type="EMBL" id="VFQ89210.1"/>
    </source>
</evidence>
<name>A0A484MK34_9ASTE</name>